<dbReference type="SUPFAM" id="SSF58104">
    <property type="entry name" value="Methyl-accepting chemotaxis protein (MCP) signaling domain"/>
    <property type="match status" value="1"/>
</dbReference>
<dbReference type="Gene3D" id="1.20.120.1530">
    <property type="match status" value="2"/>
</dbReference>
<dbReference type="Gene3D" id="3.30.565.10">
    <property type="entry name" value="Histidine kinase-like ATPase, C-terminal domain"/>
    <property type="match status" value="1"/>
</dbReference>
<dbReference type="GO" id="GO:0071474">
    <property type="term" value="P:cellular hyperosmotic response"/>
    <property type="evidence" value="ECO:0007669"/>
    <property type="project" value="TreeGrafter"/>
</dbReference>
<dbReference type="FunFam" id="1.20.120.1530:FF:000002">
    <property type="entry name" value="Two-component osmosensing histidine kinase"/>
    <property type="match status" value="1"/>
</dbReference>
<keyword evidence="5" id="KW-0677">Repeat</keyword>
<evidence type="ECO:0000256" key="6">
    <source>
        <dbReference type="ARBA" id="ARBA00022741"/>
    </source>
</evidence>
<dbReference type="InterPro" id="IPR003594">
    <property type="entry name" value="HATPase_dom"/>
</dbReference>
<gene>
    <name evidence="14" type="ORF">BDV23DRAFT_157032</name>
</gene>
<feature type="domain" description="HAMP" evidence="13">
    <location>
        <begin position="472"/>
        <end position="524"/>
    </location>
</feature>
<keyword evidence="8" id="KW-0067">ATP-binding</keyword>
<evidence type="ECO:0000313" key="14">
    <source>
        <dbReference type="EMBL" id="KAE8389586.1"/>
    </source>
</evidence>
<evidence type="ECO:0000256" key="5">
    <source>
        <dbReference type="ARBA" id="ARBA00022737"/>
    </source>
</evidence>
<dbReference type="SMART" id="SM00304">
    <property type="entry name" value="HAMP"/>
    <property type="match status" value="5"/>
</dbReference>
<dbReference type="CDD" id="cd06225">
    <property type="entry name" value="HAMP"/>
    <property type="match status" value="3"/>
</dbReference>
<dbReference type="SUPFAM" id="SSF47384">
    <property type="entry name" value="Homodimeric domain of signal transducing histidine kinase"/>
    <property type="match status" value="1"/>
</dbReference>
<proteinExistence type="predicted"/>
<dbReference type="Gene3D" id="1.10.287.950">
    <property type="entry name" value="Methyl-accepting chemotaxis protein"/>
    <property type="match status" value="1"/>
</dbReference>
<dbReference type="SUPFAM" id="SSF52172">
    <property type="entry name" value="CheY-like"/>
    <property type="match status" value="1"/>
</dbReference>
<dbReference type="InterPro" id="IPR036097">
    <property type="entry name" value="HisK_dim/P_sf"/>
</dbReference>
<keyword evidence="7" id="KW-0418">Kinase</keyword>
<dbReference type="Pfam" id="PF02518">
    <property type="entry name" value="HATPase_c"/>
    <property type="match status" value="1"/>
</dbReference>
<evidence type="ECO:0000259" key="11">
    <source>
        <dbReference type="PROSITE" id="PS50109"/>
    </source>
</evidence>
<dbReference type="GO" id="GO:0000155">
    <property type="term" value="F:phosphorelay sensor kinase activity"/>
    <property type="evidence" value="ECO:0007669"/>
    <property type="project" value="InterPro"/>
</dbReference>
<dbReference type="InterPro" id="IPR001789">
    <property type="entry name" value="Sig_transdc_resp-reg_receiver"/>
</dbReference>
<keyword evidence="4" id="KW-0808">Transferase</keyword>
<keyword evidence="3 10" id="KW-0597">Phosphoprotein</keyword>
<dbReference type="GO" id="GO:0005524">
    <property type="term" value="F:ATP binding"/>
    <property type="evidence" value="ECO:0007669"/>
    <property type="project" value="UniProtKB-KW"/>
</dbReference>
<feature type="domain" description="Response regulatory" evidence="12">
    <location>
        <begin position="1018"/>
        <end position="1137"/>
    </location>
</feature>
<evidence type="ECO:0000259" key="12">
    <source>
        <dbReference type="PROSITE" id="PS50110"/>
    </source>
</evidence>
<evidence type="ECO:0000256" key="8">
    <source>
        <dbReference type="ARBA" id="ARBA00022840"/>
    </source>
</evidence>
<dbReference type="EMBL" id="ML735264">
    <property type="protein sequence ID" value="KAE8389586.1"/>
    <property type="molecule type" value="Genomic_DNA"/>
</dbReference>
<dbReference type="Pfam" id="PF18947">
    <property type="entry name" value="HAMP_2"/>
    <property type="match status" value="2"/>
</dbReference>
<dbReference type="EC" id="2.7.13.3" evidence="2"/>
<feature type="domain" description="HAMP" evidence="13">
    <location>
        <begin position="380"/>
        <end position="432"/>
    </location>
</feature>
<organism evidence="14">
    <name type="scientific">Petromyces alliaceus</name>
    <name type="common">Aspergillus alliaceus</name>
    <dbReference type="NCBI Taxonomy" id="209559"/>
    <lineage>
        <taxon>Eukaryota</taxon>
        <taxon>Fungi</taxon>
        <taxon>Dikarya</taxon>
        <taxon>Ascomycota</taxon>
        <taxon>Pezizomycotina</taxon>
        <taxon>Eurotiomycetes</taxon>
        <taxon>Eurotiomycetidae</taxon>
        <taxon>Eurotiales</taxon>
        <taxon>Aspergillaceae</taxon>
        <taxon>Aspergillus</taxon>
        <taxon>Aspergillus subgen. Circumdati</taxon>
    </lineage>
</organism>
<protein>
    <recommendedName>
        <fullName evidence="2">histidine kinase</fullName>
        <ecNumber evidence="2">2.7.13.3</ecNumber>
    </recommendedName>
</protein>
<dbReference type="InterPro" id="IPR036890">
    <property type="entry name" value="HATPase_C_sf"/>
</dbReference>
<dbReference type="PROSITE" id="PS50110">
    <property type="entry name" value="RESPONSE_REGULATORY"/>
    <property type="match status" value="1"/>
</dbReference>
<keyword evidence="6" id="KW-0547">Nucleotide-binding</keyword>
<dbReference type="Gene3D" id="1.10.287.130">
    <property type="match status" value="1"/>
</dbReference>
<dbReference type="PROSITE" id="PS50885">
    <property type="entry name" value="HAMP"/>
    <property type="match status" value="4"/>
</dbReference>
<reference evidence="14" key="1">
    <citation type="submission" date="2019-04" db="EMBL/GenBank/DDBJ databases">
        <title>Friends and foes A comparative genomics studyof 23 Aspergillus species from section Flavi.</title>
        <authorList>
            <consortium name="DOE Joint Genome Institute"/>
            <person name="Kjaerbolling I."/>
            <person name="Vesth T."/>
            <person name="Frisvad J.C."/>
            <person name="Nybo J.L."/>
            <person name="Theobald S."/>
            <person name="Kildgaard S."/>
            <person name="Isbrandt T."/>
            <person name="Kuo A."/>
            <person name="Sato A."/>
            <person name="Lyhne E.K."/>
            <person name="Kogle M.E."/>
            <person name="Wiebenga A."/>
            <person name="Kun R.S."/>
            <person name="Lubbers R.J."/>
            <person name="Makela M.R."/>
            <person name="Barry K."/>
            <person name="Chovatia M."/>
            <person name="Clum A."/>
            <person name="Daum C."/>
            <person name="Haridas S."/>
            <person name="He G."/>
            <person name="LaButti K."/>
            <person name="Lipzen A."/>
            <person name="Mondo S."/>
            <person name="Riley R."/>
            <person name="Salamov A."/>
            <person name="Simmons B.A."/>
            <person name="Magnuson J.K."/>
            <person name="Henrissat B."/>
            <person name="Mortensen U.H."/>
            <person name="Larsen T.O."/>
            <person name="Devries R.P."/>
            <person name="Grigoriev I.V."/>
            <person name="Machida M."/>
            <person name="Baker S.E."/>
            <person name="Andersen M.R."/>
        </authorList>
    </citation>
    <scope>NUCLEOTIDE SEQUENCE [LARGE SCALE GENOMIC DNA]</scope>
    <source>
        <strain evidence="14">IBT 14317</strain>
    </source>
</reference>
<dbReference type="InterPro" id="IPR011006">
    <property type="entry name" value="CheY-like_superfamily"/>
</dbReference>
<comment type="catalytic activity">
    <reaction evidence="1">
        <text>ATP + protein L-histidine = ADP + protein N-phospho-L-histidine.</text>
        <dbReference type="EC" id="2.7.13.3"/>
    </reaction>
</comment>
<dbReference type="InterPro" id="IPR005467">
    <property type="entry name" value="His_kinase_dom"/>
</dbReference>
<feature type="modified residue" description="4-aspartylphosphate" evidence="10">
    <location>
        <position position="1067"/>
    </location>
</feature>
<dbReference type="FunFam" id="3.30.565.10:FF:000010">
    <property type="entry name" value="Sensor histidine kinase RcsC"/>
    <property type="match status" value="1"/>
</dbReference>
<dbReference type="Proteomes" id="UP000326877">
    <property type="component" value="Unassembled WGS sequence"/>
</dbReference>
<dbReference type="GO" id="GO:0016020">
    <property type="term" value="C:membrane"/>
    <property type="evidence" value="ECO:0007669"/>
    <property type="project" value="InterPro"/>
</dbReference>
<dbReference type="CDD" id="cd16922">
    <property type="entry name" value="HATPase_EvgS-ArcB-TorS-like"/>
    <property type="match status" value="1"/>
</dbReference>
<keyword evidence="9" id="KW-0902">Two-component regulatory system</keyword>
<dbReference type="PANTHER" id="PTHR45339:SF1">
    <property type="entry name" value="HYBRID SIGNAL TRANSDUCTION HISTIDINE KINASE J"/>
    <property type="match status" value="1"/>
</dbReference>
<evidence type="ECO:0000256" key="7">
    <source>
        <dbReference type="ARBA" id="ARBA00022777"/>
    </source>
</evidence>
<dbReference type="Pfam" id="PF00072">
    <property type="entry name" value="Response_reg"/>
    <property type="match status" value="1"/>
</dbReference>
<dbReference type="SUPFAM" id="SSF55874">
    <property type="entry name" value="ATPase domain of HSP90 chaperone/DNA topoisomerase II/histidine kinase"/>
    <property type="match status" value="1"/>
</dbReference>
<name>A0A5N7C641_PETAA</name>
<dbReference type="CDD" id="cd17546">
    <property type="entry name" value="REC_hyHK_CKI1_RcsC-like"/>
    <property type="match status" value="1"/>
</dbReference>
<dbReference type="PANTHER" id="PTHR45339">
    <property type="entry name" value="HYBRID SIGNAL TRANSDUCTION HISTIDINE KINASE J"/>
    <property type="match status" value="1"/>
</dbReference>
<dbReference type="InterPro" id="IPR004358">
    <property type="entry name" value="Sig_transdc_His_kin-like_C"/>
</dbReference>
<dbReference type="SMART" id="SM00448">
    <property type="entry name" value="REC"/>
    <property type="match status" value="1"/>
</dbReference>
<dbReference type="PROSITE" id="PS50109">
    <property type="entry name" value="HIS_KIN"/>
    <property type="match status" value="1"/>
</dbReference>
<feature type="domain" description="Histidine kinase" evidence="11">
    <location>
        <begin position="638"/>
        <end position="863"/>
    </location>
</feature>
<dbReference type="Pfam" id="PF00672">
    <property type="entry name" value="HAMP"/>
    <property type="match status" value="2"/>
</dbReference>
<dbReference type="Gene3D" id="3.40.50.2300">
    <property type="match status" value="1"/>
</dbReference>
<dbReference type="SMART" id="SM00387">
    <property type="entry name" value="HATPase_c"/>
    <property type="match status" value="1"/>
</dbReference>
<dbReference type="FunFam" id="1.20.120.1530:FF:000001">
    <property type="entry name" value="Two-component osmosensing histidine kinase"/>
    <property type="match status" value="1"/>
</dbReference>
<dbReference type="Pfam" id="PF00512">
    <property type="entry name" value="HisKA"/>
    <property type="match status" value="1"/>
</dbReference>
<sequence length="1143" mass="124941">MSAVEEAFLAAAANLEHVLPSGFDATASSTEPSDASTDTAHDLLFHFPGEPSDGKTAFEKQFLGFIRHIQSLQLSALETQIPCAELESDSYQSALPTPYTRPLNSRLCPAMKRGSEWLDGGWDSNYINCSAGDVFARDDNCSYIRQALGEQNQEIKLPREVASSVFSEILLHRAGSKNGHLVAELQKHRQMNKALRTALQDITKIIKQIANGDLSTKLSIDRLEMDTDIITSKITSNVMIDQLRAFAYEVSRVAWEVGMEGLLGAQAQVPGMHGVWKEITENINSMALNLANQIREITAVTTAVAHGDLCQKIKGPAKGEIFQLQDTINTTVDQVRTVVTELSHVSRDVGIKGVLGGQARIYGSQGMWNELTANVNAMANNLTMQVRAIATVTTAVANGDLTRKVQADCNGEILTLRSTINSMVDQLRQFVQEVTKVAREVGTDGVLGGQATVNGVNGVWKSLTQNVNGMAMNLTNQVRELTDVTNAVARGDLTRSITANVSGEILDLKEAMNRMVSRLNQIASEVCKVAREVGVDGTLGGQAAVPNVEGEWKVLADNVNMMAANLTSQVRAFNQITNAATDGDFSKIITVSTSGEMDELKRKINKMTSDLRDRIQHNIAAMEAAELANKSKSDFLANMSHEIRTPMNGIIGMTQLTLDTDDLAPHTRDMLNVVRNLGNSLLVIIDDILDVSKIEANHMEIEAVPFSLGQAIFKALKTLVAACSERSLRLIYHTNHSVCDYVVGDAFRLRQVILNLIGNAIKFTETGEVVLTVNETHSTACPPGKCSLEFCVSDTGIGIEKSKLELIFDTFQQADSSMTRRFGGTGLGLSISKKLVNLMGGDICVTSAMGVGSNFHFTCVFALLNRSIKGITKELTPYKSCRVLFVEDPDKYTSGDSEHIKLILQEFGLDTDIVNIEDCTSQPGTLVPPITIPHRQYDVLMVQTIESVSQLRGLNTFKSLPVVLVCPVVSVDMESALDLGVISYVTTPCRPIDLVNGILPALESRPLRNHSGNPHPLFILLAEDNEVNQQVALKMIEKHHHNVTVAGNGQEALDEFRHQQYDVILMDVQMPVMDGLESTVQIREYERAHSLRRTPIIALTAHAMFGDREKCIATGMDDYLPKPLNQTELMENIHKHAALGGSL</sequence>
<dbReference type="SMART" id="SM00388">
    <property type="entry name" value="HisKA"/>
    <property type="match status" value="1"/>
</dbReference>
<evidence type="ECO:0000256" key="10">
    <source>
        <dbReference type="PROSITE-ProRule" id="PRU00169"/>
    </source>
</evidence>
<evidence type="ECO:0000256" key="2">
    <source>
        <dbReference type="ARBA" id="ARBA00012438"/>
    </source>
</evidence>
<evidence type="ECO:0000256" key="1">
    <source>
        <dbReference type="ARBA" id="ARBA00000085"/>
    </source>
</evidence>
<evidence type="ECO:0000256" key="9">
    <source>
        <dbReference type="ARBA" id="ARBA00023012"/>
    </source>
</evidence>
<dbReference type="InterPro" id="IPR003660">
    <property type="entry name" value="HAMP_dom"/>
</dbReference>
<evidence type="ECO:0000259" key="13">
    <source>
        <dbReference type="PROSITE" id="PS50885"/>
    </source>
</evidence>
<feature type="domain" description="HAMP" evidence="13">
    <location>
        <begin position="564"/>
        <end position="616"/>
    </location>
</feature>
<accession>A0A5N7C641</accession>
<dbReference type="PRINTS" id="PR00344">
    <property type="entry name" value="BCTRLSENSOR"/>
</dbReference>
<evidence type="ECO:0000256" key="4">
    <source>
        <dbReference type="ARBA" id="ARBA00022679"/>
    </source>
</evidence>
<dbReference type="InterPro" id="IPR003661">
    <property type="entry name" value="HisK_dim/P_dom"/>
</dbReference>
<evidence type="ECO:0000256" key="3">
    <source>
        <dbReference type="ARBA" id="ARBA00022553"/>
    </source>
</evidence>
<dbReference type="CDD" id="cd00082">
    <property type="entry name" value="HisKA"/>
    <property type="match status" value="1"/>
</dbReference>
<dbReference type="OrthoDB" id="10266508at2759"/>
<dbReference type="FunFam" id="1.10.287.130:FF:000002">
    <property type="entry name" value="Two-component osmosensing histidine kinase"/>
    <property type="match status" value="1"/>
</dbReference>
<feature type="domain" description="HAMP" evidence="13">
    <location>
        <begin position="288"/>
        <end position="340"/>
    </location>
</feature>
<dbReference type="AlphaFoldDB" id="A0A5N7C641"/>